<dbReference type="InterPro" id="IPR046158">
    <property type="entry name" value="DUF6160"/>
</dbReference>
<reference evidence="3 4" key="1">
    <citation type="submission" date="2024-04" db="EMBL/GenBank/DDBJ databases">
        <title>Novel species of the genus Ideonella isolated from streams.</title>
        <authorList>
            <person name="Lu H."/>
        </authorList>
    </citation>
    <scope>NUCLEOTIDE SEQUENCE [LARGE SCALE GENOMIC DNA]</scope>
    <source>
        <strain evidence="3 4">LYT19W</strain>
    </source>
</reference>
<sequence>MAVLTAVFALLVALFVAAPSARAMDSLDDRSLSGVTGRDGVNFNLHGFALSGTASLTYTAPNGHSLQLSNFAISRSDDIDQLFTDPYSLQVRQRAGGADLIDIAFPLNAAGLARWQFAADVFTTADGQTIQGGALVLQDLAFYGGGLQISTPAQANTEGVAFGLGLNLQLGALALRPQGRNSAAGEMRISGLKLAGVREDGSWSGQPWALADVRQQPGLLHAITDAKGPALQLLVDWPNAGATAPLAGLSIDNVRFGVDASAVDLGGARIGSMQIQFLDVRLRPSN</sequence>
<dbReference type="Pfam" id="PF19657">
    <property type="entry name" value="DUF6160"/>
    <property type="match status" value="1"/>
</dbReference>
<dbReference type="RefSeq" id="WP_341399485.1">
    <property type="nucleotide sequence ID" value="NZ_JBBUTI010000008.1"/>
</dbReference>
<feature type="domain" description="DUF6160" evidence="2">
    <location>
        <begin position="8"/>
        <end position="75"/>
    </location>
</feature>
<feature type="signal peptide" evidence="1">
    <location>
        <begin position="1"/>
        <end position="23"/>
    </location>
</feature>
<comment type="caution">
    <text evidence="3">The sequence shown here is derived from an EMBL/GenBank/DDBJ whole genome shotgun (WGS) entry which is preliminary data.</text>
</comment>
<keyword evidence="4" id="KW-1185">Reference proteome</keyword>
<evidence type="ECO:0000313" key="3">
    <source>
        <dbReference type="EMBL" id="MEK8047177.1"/>
    </source>
</evidence>
<protein>
    <submittedName>
        <fullName evidence="3">DUF6160 family protein</fullName>
    </submittedName>
</protein>
<evidence type="ECO:0000256" key="1">
    <source>
        <dbReference type="SAM" id="SignalP"/>
    </source>
</evidence>
<gene>
    <name evidence="3" type="ORF">AACH00_12525</name>
</gene>
<accession>A0ABU9C990</accession>
<dbReference type="Proteomes" id="UP001379945">
    <property type="component" value="Unassembled WGS sequence"/>
</dbReference>
<name>A0ABU9C990_9BURK</name>
<keyword evidence="1" id="KW-0732">Signal</keyword>
<evidence type="ECO:0000313" key="4">
    <source>
        <dbReference type="Proteomes" id="UP001379945"/>
    </source>
</evidence>
<dbReference type="EMBL" id="JBBUTI010000008">
    <property type="protein sequence ID" value="MEK8047177.1"/>
    <property type="molecule type" value="Genomic_DNA"/>
</dbReference>
<feature type="chain" id="PRO_5045215923" evidence="1">
    <location>
        <begin position="24"/>
        <end position="286"/>
    </location>
</feature>
<evidence type="ECO:0000259" key="2">
    <source>
        <dbReference type="Pfam" id="PF19657"/>
    </source>
</evidence>
<organism evidence="3 4">
    <name type="scientific">Ideonella margarita</name>
    <dbReference type="NCBI Taxonomy" id="2984191"/>
    <lineage>
        <taxon>Bacteria</taxon>
        <taxon>Pseudomonadati</taxon>
        <taxon>Pseudomonadota</taxon>
        <taxon>Betaproteobacteria</taxon>
        <taxon>Burkholderiales</taxon>
        <taxon>Sphaerotilaceae</taxon>
        <taxon>Ideonella</taxon>
    </lineage>
</organism>
<proteinExistence type="predicted"/>